<keyword evidence="2" id="KW-1185">Reference proteome</keyword>
<gene>
    <name evidence="1" type="ORF">JN12_02881</name>
</gene>
<dbReference type="RefSeq" id="WP_342795416.1">
    <property type="nucleotide sequence ID" value="NZ_VLLN01000019.1"/>
</dbReference>
<sequence length="170" mass="18340">MGRYYTLEGSGCLPDLHAGVAGLMQKAGKSMGSCDQSPPGALLRAMGEFNRGDWFECHETLEELWVGEEGETRDLYQGILQVAVALHHWRNGNFGGAVSLLKGGTGYLRRTQPVCQRIAVAEFILAADRLRDALELLGPDRMNELDPALIPGLRLAPSSGAADDSAPDMN</sequence>
<dbReference type="Proteomes" id="UP000319449">
    <property type="component" value="Unassembled WGS sequence"/>
</dbReference>
<dbReference type="AlphaFoldDB" id="A0A562VJ01"/>
<dbReference type="InterPro" id="IPR023203">
    <property type="entry name" value="TTHA0068_sf"/>
</dbReference>
<evidence type="ECO:0000313" key="2">
    <source>
        <dbReference type="Proteomes" id="UP000319449"/>
    </source>
</evidence>
<evidence type="ECO:0000313" key="1">
    <source>
        <dbReference type="EMBL" id="TWJ17764.1"/>
    </source>
</evidence>
<reference evidence="1 2" key="1">
    <citation type="submission" date="2019-07" db="EMBL/GenBank/DDBJ databases">
        <title>Genomic Encyclopedia of Archaeal and Bacterial Type Strains, Phase II (KMG-II): from individual species to whole genera.</title>
        <authorList>
            <person name="Goeker M."/>
        </authorList>
    </citation>
    <scope>NUCLEOTIDE SEQUENCE [LARGE SCALE GENOMIC DNA]</scope>
    <source>
        <strain evidence="1 2">ATCC BAA-1139</strain>
    </source>
</reference>
<dbReference type="PANTHER" id="PTHR34796">
    <property type="entry name" value="EXPRESSED PROTEIN"/>
    <property type="match status" value="1"/>
</dbReference>
<dbReference type="InterPro" id="IPR005500">
    <property type="entry name" value="DUF309"/>
</dbReference>
<dbReference type="SUPFAM" id="SSF140663">
    <property type="entry name" value="TTHA0068-like"/>
    <property type="match status" value="1"/>
</dbReference>
<organism evidence="1 2">
    <name type="scientific">Geobacter argillaceus</name>
    <dbReference type="NCBI Taxonomy" id="345631"/>
    <lineage>
        <taxon>Bacteria</taxon>
        <taxon>Pseudomonadati</taxon>
        <taxon>Thermodesulfobacteriota</taxon>
        <taxon>Desulfuromonadia</taxon>
        <taxon>Geobacterales</taxon>
        <taxon>Geobacteraceae</taxon>
        <taxon>Geobacter</taxon>
    </lineage>
</organism>
<evidence type="ECO:0008006" key="3">
    <source>
        <dbReference type="Google" id="ProtNLM"/>
    </source>
</evidence>
<proteinExistence type="predicted"/>
<dbReference type="Gene3D" id="1.10.3450.10">
    <property type="entry name" value="TTHA0068-like"/>
    <property type="match status" value="1"/>
</dbReference>
<comment type="caution">
    <text evidence="1">The sequence shown here is derived from an EMBL/GenBank/DDBJ whole genome shotgun (WGS) entry which is preliminary data.</text>
</comment>
<dbReference type="Pfam" id="PF03745">
    <property type="entry name" value="DUF309"/>
    <property type="match status" value="1"/>
</dbReference>
<dbReference type="EMBL" id="VLLN01000019">
    <property type="protein sequence ID" value="TWJ17764.1"/>
    <property type="molecule type" value="Genomic_DNA"/>
</dbReference>
<name>A0A562VJ01_9BACT</name>
<dbReference type="PANTHER" id="PTHR34796:SF1">
    <property type="entry name" value="EXPRESSED PROTEIN"/>
    <property type="match status" value="1"/>
</dbReference>
<accession>A0A562VJ01</accession>
<protein>
    <recommendedName>
        <fullName evidence="3">DUF309 domain-containing protein</fullName>
    </recommendedName>
</protein>